<proteinExistence type="predicted"/>
<dbReference type="RefSeq" id="WP_272088702.1">
    <property type="nucleotide sequence ID" value="NZ_JAQNDL010000002.1"/>
</dbReference>
<gene>
    <name evidence="1" type="ORF">POL25_25155</name>
</gene>
<comment type="caution">
    <text evidence="1">The sequence shown here is derived from an EMBL/GenBank/DDBJ whole genome shotgun (WGS) entry which is preliminary data.</text>
</comment>
<keyword evidence="2" id="KW-1185">Reference proteome</keyword>
<organism evidence="1 2">
    <name type="scientific">Nannocystis bainbridge</name>
    <dbReference type="NCBI Taxonomy" id="2995303"/>
    <lineage>
        <taxon>Bacteria</taxon>
        <taxon>Pseudomonadati</taxon>
        <taxon>Myxococcota</taxon>
        <taxon>Polyangia</taxon>
        <taxon>Nannocystales</taxon>
        <taxon>Nannocystaceae</taxon>
        <taxon>Nannocystis</taxon>
    </lineage>
</organism>
<dbReference type="EMBL" id="JAQNDL010000002">
    <property type="protein sequence ID" value="MDC0720212.1"/>
    <property type="molecule type" value="Genomic_DNA"/>
</dbReference>
<reference evidence="1 2" key="1">
    <citation type="submission" date="2022-11" db="EMBL/GenBank/DDBJ databases">
        <title>Minimal conservation of predation-associated metabolite biosynthetic gene clusters underscores biosynthetic potential of Myxococcota including descriptions for ten novel species: Archangium lansinium sp. nov., Myxococcus landrumus sp. nov., Nannocystis bai.</title>
        <authorList>
            <person name="Ahearne A."/>
            <person name="Stevens C."/>
            <person name="Dowd S."/>
        </authorList>
    </citation>
    <scope>NUCLEOTIDE SEQUENCE [LARGE SCALE GENOMIC DNA]</scope>
    <source>
        <strain evidence="1 2">BB15-2</strain>
    </source>
</reference>
<name>A0ABT5E5Y2_9BACT</name>
<evidence type="ECO:0000313" key="2">
    <source>
        <dbReference type="Proteomes" id="UP001221686"/>
    </source>
</evidence>
<evidence type="ECO:0000313" key="1">
    <source>
        <dbReference type="EMBL" id="MDC0720212.1"/>
    </source>
</evidence>
<protein>
    <submittedName>
        <fullName evidence="1">Uncharacterized protein</fullName>
    </submittedName>
</protein>
<sequence>MMRPSDLLDHAEFWRAHYSFCLSPAAQQALFPGPDQDTPIERTPFYLDLFGLTKQAAELRVQQIRAAGSVEAAIERALAADPLCDLWPELTDAIRADFRDAEARAREPDAALVLRFPAGWSIEVRYHPGAVKFVLSGPGRSAPLLLGADAGDGSMPMLRWEELELLTRRVQRIDDASPSDVAGMSGRVLAIGACGSITDDPAAAEELVAGFWGGAPDAAALARELVRRPHFRWSEDAELGWLCEGRHGHRQRPAVDRPGWSTRELTFVRSFFRAIEGA</sequence>
<dbReference type="Proteomes" id="UP001221686">
    <property type="component" value="Unassembled WGS sequence"/>
</dbReference>
<accession>A0ABT5E5Y2</accession>